<dbReference type="EMBL" id="WUUL01000013">
    <property type="protein sequence ID" value="MXQ55349.1"/>
    <property type="molecule type" value="Genomic_DNA"/>
</dbReference>
<reference evidence="1 2" key="1">
    <citation type="submission" date="2019-12" db="EMBL/GenBank/DDBJ databases">
        <title>Whole-genome analyses of novel actinobacteria.</title>
        <authorList>
            <person name="Sahin N."/>
            <person name="Saygin H."/>
        </authorList>
    </citation>
    <scope>NUCLEOTIDE SEQUENCE [LARGE SCALE GENOMIC DNA]</scope>
    <source>
        <strain evidence="1 2">KC615</strain>
    </source>
</reference>
<accession>A0A6I4VU74</accession>
<keyword evidence="2" id="KW-1185">Reference proteome</keyword>
<name>A0A6I4VU74_9BACL</name>
<evidence type="ECO:0000313" key="1">
    <source>
        <dbReference type="EMBL" id="MXQ55349.1"/>
    </source>
</evidence>
<dbReference type="Proteomes" id="UP000430692">
    <property type="component" value="Unassembled WGS sequence"/>
</dbReference>
<evidence type="ECO:0000313" key="2">
    <source>
        <dbReference type="Proteomes" id="UP000430692"/>
    </source>
</evidence>
<proteinExistence type="predicted"/>
<dbReference type="AlphaFoldDB" id="A0A6I4VU74"/>
<organism evidence="1 2">
    <name type="scientific">Shimazuella alba</name>
    <dbReference type="NCBI Taxonomy" id="2690964"/>
    <lineage>
        <taxon>Bacteria</taxon>
        <taxon>Bacillati</taxon>
        <taxon>Bacillota</taxon>
        <taxon>Bacilli</taxon>
        <taxon>Bacillales</taxon>
        <taxon>Thermoactinomycetaceae</taxon>
        <taxon>Shimazuella</taxon>
    </lineage>
</organism>
<dbReference type="RefSeq" id="WP_160802698.1">
    <property type="nucleotide sequence ID" value="NZ_WUUL01000013.1"/>
</dbReference>
<gene>
    <name evidence="1" type="ORF">GSM42_16835</name>
</gene>
<protein>
    <submittedName>
        <fullName evidence="1">Uncharacterized protein</fullName>
    </submittedName>
</protein>
<sequence length="100" mass="11520">MADLIDEVTRKLGNKAENKIKIEVVKDLQKVEGKNKHIIDLPEATITHPEGVIQDILYSVVNPETIRNIIQEMKRNKRKYRKNLHQDAHLLLGALSILFL</sequence>
<comment type="caution">
    <text evidence="1">The sequence shown here is derived from an EMBL/GenBank/DDBJ whole genome shotgun (WGS) entry which is preliminary data.</text>
</comment>